<dbReference type="SUPFAM" id="SSF52091">
    <property type="entry name" value="SpoIIaa-like"/>
    <property type="match status" value="1"/>
</dbReference>
<dbReference type="AlphaFoldDB" id="A0A941E6D2"/>
<evidence type="ECO:0000313" key="2">
    <source>
        <dbReference type="EMBL" id="MBR7827180.1"/>
    </source>
</evidence>
<dbReference type="Gene3D" id="3.30.750.24">
    <property type="entry name" value="STAS domain"/>
    <property type="match status" value="1"/>
</dbReference>
<name>A0A941E6D2_9ACTN</name>
<evidence type="ECO:0000313" key="3">
    <source>
        <dbReference type="Proteomes" id="UP000676325"/>
    </source>
</evidence>
<proteinExistence type="predicted"/>
<protein>
    <submittedName>
        <fullName evidence="2">STAS domain-containing protein</fullName>
    </submittedName>
</protein>
<accession>A0A941E6D2</accession>
<gene>
    <name evidence="2" type="ORF">KDK95_12755</name>
</gene>
<dbReference type="Pfam" id="PF13466">
    <property type="entry name" value="STAS_2"/>
    <property type="match status" value="1"/>
</dbReference>
<dbReference type="CDD" id="cd07043">
    <property type="entry name" value="STAS_anti-anti-sigma_factors"/>
    <property type="match status" value="1"/>
</dbReference>
<reference evidence="2" key="1">
    <citation type="submission" date="2021-04" db="EMBL/GenBank/DDBJ databases">
        <title>Genome based classification of Actinospica acidithermotolerans sp. nov., an actinobacterium isolated from an Indonesian hot spring.</title>
        <authorList>
            <person name="Kusuma A.B."/>
            <person name="Putra K.E."/>
            <person name="Nafisah S."/>
            <person name="Loh J."/>
            <person name="Nouioui I."/>
            <person name="Goodfellow M."/>
        </authorList>
    </citation>
    <scope>NUCLEOTIDE SEQUENCE</scope>
    <source>
        <strain evidence="2">MGRD01-02</strain>
    </source>
</reference>
<feature type="domain" description="STAS" evidence="1">
    <location>
        <begin position="63"/>
        <end position="172"/>
    </location>
</feature>
<dbReference type="InterPro" id="IPR058548">
    <property type="entry name" value="MlaB-like_STAS"/>
</dbReference>
<organism evidence="2 3">
    <name type="scientific">Actinospica acidithermotolerans</name>
    <dbReference type="NCBI Taxonomy" id="2828514"/>
    <lineage>
        <taxon>Bacteria</taxon>
        <taxon>Bacillati</taxon>
        <taxon>Actinomycetota</taxon>
        <taxon>Actinomycetes</taxon>
        <taxon>Catenulisporales</taxon>
        <taxon>Actinospicaceae</taxon>
        <taxon>Actinospica</taxon>
    </lineage>
</organism>
<dbReference type="RefSeq" id="WP_212518325.1">
    <property type="nucleotide sequence ID" value="NZ_JAGSOH010000029.1"/>
</dbReference>
<keyword evidence="3" id="KW-1185">Reference proteome</keyword>
<comment type="caution">
    <text evidence="2">The sequence shown here is derived from an EMBL/GenBank/DDBJ whole genome shotgun (WGS) entry which is preliminary data.</text>
</comment>
<dbReference type="Proteomes" id="UP000676325">
    <property type="component" value="Unassembled WGS sequence"/>
</dbReference>
<dbReference type="EMBL" id="JAGSOH010000029">
    <property type="protein sequence ID" value="MBR7827180.1"/>
    <property type="molecule type" value="Genomic_DNA"/>
</dbReference>
<dbReference type="InterPro" id="IPR002645">
    <property type="entry name" value="STAS_dom"/>
</dbReference>
<dbReference type="PROSITE" id="PS50801">
    <property type="entry name" value="STAS"/>
    <property type="match status" value="1"/>
</dbReference>
<dbReference type="InterPro" id="IPR036513">
    <property type="entry name" value="STAS_dom_sf"/>
</dbReference>
<sequence length="172" mass="18432">MLSSRITRDLVRRPAPHAVNRRLPCQGCAFHFTGETDAACPFGLPTSSLPYDAAHVDSMVRPLAVEVELREGYARLILTGELDLATGCKLHYVLRGVLDDCPRVAIEVTGLVFTDAAGLGILRAAAARAVAAGGWLRLTGVNPQLQRLLTLARARTLLPVFAIEGAMPHSVP</sequence>
<evidence type="ECO:0000259" key="1">
    <source>
        <dbReference type="PROSITE" id="PS50801"/>
    </source>
</evidence>